<accession>A0ABR1GU36</accession>
<reference evidence="2 3" key="1">
    <citation type="journal article" date="2025" name="Microbiol. Resour. Announc.">
        <title>Draft genome sequences for Neonectria magnoliae and Neonectria punicea, canker pathogens of Liriodendron tulipifera and Acer saccharum in West Virginia.</title>
        <authorList>
            <person name="Petronek H.M."/>
            <person name="Kasson M.T."/>
            <person name="Metheny A.M."/>
            <person name="Stauder C.M."/>
            <person name="Lovett B."/>
            <person name="Lynch S.C."/>
            <person name="Garnas J.R."/>
            <person name="Kasson L.R."/>
            <person name="Stajich J.E."/>
        </authorList>
    </citation>
    <scope>NUCLEOTIDE SEQUENCE [LARGE SCALE GENOMIC DNA]</scope>
    <source>
        <strain evidence="2 3">NRRL 64653</strain>
    </source>
</reference>
<feature type="region of interest" description="Disordered" evidence="1">
    <location>
        <begin position="18"/>
        <end position="111"/>
    </location>
</feature>
<name>A0ABR1GU36_9HYPO</name>
<gene>
    <name evidence="2" type="ORF">QQX98_008873</name>
</gene>
<feature type="compositionally biased region" description="Basic residues" evidence="1">
    <location>
        <begin position="30"/>
        <end position="40"/>
    </location>
</feature>
<feature type="compositionally biased region" description="Polar residues" evidence="1">
    <location>
        <begin position="51"/>
        <end position="60"/>
    </location>
</feature>
<comment type="caution">
    <text evidence="2">The sequence shown here is derived from an EMBL/GenBank/DDBJ whole genome shotgun (WGS) entry which is preliminary data.</text>
</comment>
<organism evidence="2 3">
    <name type="scientific">Neonectria punicea</name>
    <dbReference type="NCBI Taxonomy" id="979145"/>
    <lineage>
        <taxon>Eukaryota</taxon>
        <taxon>Fungi</taxon>
        <taxon>Dikarya</taxon>
        <taxon>Ascomycota</taxon>
        <taxon>Pezizomycotina</taxon>
        <taxon>Sordariomycetes</taxon>
        <taxon>Hypocreomycetidae</taxon>
        <taxon>Hypocreales</taxon>
        <taxon>Nectriaceae</taxon>
        <taxon>Neonectria</taxon>
    </lineage>
</organism>
<dbReference type="EMBL" id="JAZAVJ010000168">
    <property type="protein sequence ID" value="KAK7408929.1"/>
    <property type="molecule type" value="Genomic_DNA"/>
</dbReference>
<feature type="compositionally biased region" description="Low complexity" evidence="1">
    <location>
        <begin position="83"/>
        <end position="96"/>
    </location>
</feature>
<evidence type="ECO:0000313" key="3">
    <source>
        <dbReference type="Proteomes" id="UP001498476"/>
    </source>
</evidence>
<evidence type="ECO:0000256" key="1">
    <source>
        <dbReference type="SAM" id="MobiDB-lite"/>
    </source>
</evidence>
<dbReference type="Proteomes" id="UP001498476">
    <property type="component" value="Unassembled WGS sequence"/>
</dbReference>
<feature type="compositionally biased region" description="Polar residues" evidence="1">
    <location>
        <begin position="97"/>
        <end position="109"/>
    </location>
</feature>
<proteinExistence type="predicted"/>
<sequence length="174" mass="19016">MLDFQRVYFWLDTLPDTLSNLRPHDSPPRPHFKAQSTKRKAVQEPSPPVSLGTSTDMDQNTPKRRRTGDLNRTPRPTYGGTIPSTASSTASSLAPSENSDAPSRASSPKKQMMSLRLDDGGLECRQLNIDSASAAATDLLAAIREIGNGLDILPHSHKAAILESSRVKDQNKRI</sequence>
<evidence type="ECO:0000313" key="2">
    <source>
        <dbReference type="EMBL" id="KAK7408929.1"/>
    </source>
</evidence>
<protein>
    <submittedName>
        <fullName evidence="2">Uncharacterized protein</fullName>
    </submittedName>
</protein>
<keyword evidence="3" id="KW-1185">Reference proteome</keyword>